<evidence type="ECO:0000313" key="2">
    <source>
        <dbReference type="Proteomes" id="UP001341840"/>
    </source>
</evidence>
<dbReference type="EMBL" id="JASCZI010090934">
    <property type="protein sequence ID" value="MED6147890.1"/>
    <property type="molecule type" value="Genomic_DNA"/>
</dbReference>
<reference evidence="1 2" key="1">
    <citation type="journal article" date="2023" name="Plants (Basel)">
        <title>Bridging the Gap: Combining Genomics and Transcriptomics Approaches to Understand Stylosanthes scabra, an Orphan Legume from the Brazilian Caatinga.</title>
        <authorList>
            <person name="Ferreira-Neto J.R.C."/>
            <person name="da Silva M.D."/>
            <person name="Binneck E."/>
            <person name="de Melo N.F."/>
            <person name="da Silva R.H."/>
            <person name="de Melo A.L.T.M."/>
            <person name="Pandolfi V."/>
            <person name="Bustamante F.O."/>
            <person name="Brasileiro-Vidal A.C."/>
            <person name="Benko-Iseppon A.M."/>
        </authorList>
    </citation>
    <scope>NUCLEOTIDE SEQUENCE [LARGE SCALE GENOMIC DNA]</scope>
    <source>
        <tissue evidence="1">Leaves</tissue>
    </source>
</reference>
<sequence length="130" mass="14334">MKPSTKVSREDGGGGFHRVLSFSISLTLSALSHGSTGDGDCSFNVRRRCSLSLPLSSVRVGEFRASRLERHLFFLLHPTESFPKHLLYFLPTSLKCLRSSPLSYPILSTFQTCSVSNLPPSELLKPSSFS</sequence>
<name>A0ABU6THR0_9FABA</name>
<comment type="caution">
    <text evidence="1">The sequence shown here is derived from an EMBL/GenBank/DDBJ whole genome shotgun (WGS) entry which is preliminary data.</text>
</comment>
<accession>A0ABU6THR0</accession>
<proteinExistence type="predicted"/>
<protein>
    <submittedName>
        <fullName evidence="1">Uncharacterized protein</fullName>
    </submittedName>
</protein>
<organism evidence="1 2">
    <name type="scientific">Stylosanthes scabra</name>
    <dbReference type="NCBI Taxonomy" id="79078"/>
    <lineage>
        <taxon>Eukaryota</taxon>
        <taxon>Viridiplantae</taxon>
        <taxon>Streptophyta</taxon>
        <taxon>Embryophyta</taxon>
        <taxon>Tracheophyta</taxon>
        <taxon>Spermatophyta</taxon>
        <taxon>Magnoliopsida</taxon>
        <taxon>eudicotyledons</taxon>
        <taxon>Gunneridae</taxon>
        <taxon>Pentapetalae</taxon>
        <taxon>rosids</taxon>
        <taxon>fabids</taxon>
        <taxon>Fabales</taxon>
        <taxon>Fabaceae</taxon>
        <taxon>Papilionoideae</taxon>
        <taxon>50 kb inversion clade</taxon>
        <taxon>dalbergioids sensu lato</taxon>
        <taxon>Dalbergieae</taxon>
        <taxon>Pterocarpus clade</taxon>
        <taxon>Stylosanthes</taxon>
    </lineage>
</organism>
<gene>
    <name evidence="1" type="ORF">PIB30_048138</name>
</gene>
<dbReference type="Proteomes" id="UP001341840">
    <property type="component" value="Unassembled WGS sequence"/>
</dbReference>
<evidence type="ECO:0000313" key="1">
    <source>
        <dbReference type="EMBL" id="MED6147890.1"/>
    </source>
</evidence>
<keyword evidence="2" id="KW-1185">Reference proteome</keyword>